<dbReference type="InterPro" id="IPR040418">
    <property type="entry name" value="CRWN"/>
</dbReference>
<feature type="region of interest" description="Disordered" evidence="6">
    <location>
        <begin position="1069"/>
        <end position="1099"/>
    </location>
</feature>
<protein>
    <recommendedName>
        <fullName evidence="9">Nuclear matrix constituent protein 1-like protein</fullName>
    </recommendedName>
</protein>
<gene>
    <name evidence="7" type="ORF">RND81_10G126400</name>
</gene>
<keyword evidence="2" id="KW-0539">Nucleus</keyword>
<keyword evidence="1 5" id="KW-0175">Coiled coil</keyword>
<evidence type="ECO:0000313" key="7">
    <source>
        <dbReference type="EMBL" id="KAK9683250.1"/>
    </source>
</evidence>
<sequence>MFTPQKKVLFGWSSIPRNDIPKTPKISDGYDNGSGDVQNLQAKVYNLEKELYDYQYNMELLLIEKKEWGTKLENLLHALDEQKDALKREQTSHIIAISDYEKREADLRKGLGVEKQYVLDMEKALREMRSEHAEIKFTADSKLTEAHALASSIEEKSVEVEAKLRAADAKFAEASRKGSEIDRKLHDVERREGALWRERISFHSEKDAHETSSSRQREDLLGWERKLQKGEERLCESRRILNQREGRANEIDEGLKLKEIEFEAAQKKIEETNVDMKKTQEDISRRLIDLTVKEKEFDAMTKRFARKEKELIAHEQQLNEREKSEMQKLLDEHEAQLDAKKHEFEFEIDRRKRSVDEELKSRVVELEKKEVEVNHMEEKIGKREKALDKKLKKCKEKENDLEMRINALIEKETAMKEDRKSLDMEKQQLVVDTEELLKLKAKLDEINAANEEQLQKIQEAKEQLQLTEDERSEHSRLQSELKREIDQCRTQREVLLKEAAELKQERMSFEQEWEAVDEKKTEIESELKRLRHERERWEKSRRMEEEKLRRESSVLQKKMEADREALKLDKDSFDAYMEQEKSLLSERERAERRKVIDDFERQKRDIEVELRKRFEEKEIRLSERERLFKEERERELNNINNMKEIAERGMSELKNEETRIAKQLEEVTEGKKQMEERRTSVQKDIDELLVLSSSLKEQREQLLNERERFISFVERLKSCEHCREAIDNFSLTDLQYLHDEYRREILPLPNLAEDYIGNRIKEDLSAFKSENDERSPTAAKSTSWLRKCTEKILKLSPIVRGGPTVLEDNVREDSPSDPDDFVEEAQKLSLRILDDSFDVQRAEANEDEEPSVGGWLNNRDDKDREASQKSNLIGHQRPGKRETARLSRTRSVMAANNDDDSSLHLDDRNQERSENLRKGRKRGRAHVSQTTASEQDEGEGELRSDSIADGGQRTRRRKISVGVQMPAEKRYNLRRPKPVDTVTAVKTSSDSRRGRKGNGTSQKPEGNSRQRPSDSVGAASDDDGSVNLHAQTEEAAREFSTPKIHRNHMTTEITVVSEEVDEAWQVEYGDGYDSGNGSVGSSSGDDVYDMGEDEIEHPGETSIGKKLWKFLTT</sequence>
<comment type="similarity">
    <text evidence="4">Belongs to the CRWN family.</text>
</comment>
<dbReference type="Proteomes" id="UP001443914">
    <property type="component" value="Unassembled WGS sequence"/>
</dbReference>
<name>A0AAW1I1B6_SAPOF</name>
<feature type="region of interest" description="Disordered" evidence="6">
    <location>
        <begin position="842"/>
        <end position="1025"/>
    </location>
</feature>
<comment type="caution">
    <text evidence="7">The sequence shown here is derived from an EMBL/GenBank/DDBJ whole genome shotgun (WGS) entry which is preliminary data.</text>
</comment>
<evidence type="ECO:0008006" key="9">
    <source>
        <dbReference type="Google" id="ProtNLM"/>
    </source>
</evidence>
<dbReference type="AlphaFoldDB" id="A0AAW1I1B6"/>
<evidence type="ECO:0000256" key="2">
    <source>
        <dbReference type="ARBA" id="ARBA00023242"/>
    </source>
</evidence>
<keyword evidence="8" id="KW-1185">Reference proteome</keyword>
<dbReference type="GO" id="GO:0006997">
    <property type="term" value="P:nucleus organization"/>
    <property type="evidence" value="ECO:0007669"/>
    <property type="project" value="InterPro"/>
</dbReference>
<feature type="coiled-coil region" evidence="5">
    <location>
        <begin position="436"/>
        <end position="547"/>
    </location>
</feature>
<dbReference type="GO" id="GO:0005652">
    <property type="term" value="C:nuclear lamina"/>
    <property type="evidence" value="ECO:0007669"/>
    <property type="project" value="UniProtKB-SubCell"/>
</dbReference>
<evidence type="ECO:0000313" key="8">
    <source>
        <dbReference type="Proteomes" id="UP001443914"/>
    </source>
</evidence>
<evidence type="ECO:0000256" key="1">
    <source>
        <dbReference type="ARBA" id="ARBA00023054"/>
    </source>
</evidence>
<evidence type="ECO:0000256" key="3">
    <source>
        <dbReference type="ARBA" id="ARBA00024186"/>
    </source>
</evidence>
<feature type="compositionally biased region" description="Basic and acidic residues" evidence="6">
    <location>
        <begin position="858"/>
        <end position="867"/>
    </location>
</feature>
<feature type="compositionally biased region" description="Acidic residues" evidence="6">
    <location>
        <begin position="1086"/>
        <end position="1095"/>
    </location>
</feature>
<evidence type="ECO:0000256" key="5">
    <source>
        <dbReference type="SAM" id="Coils"/>
    </source>
</evidence>
<dbReference type="PANTHER" id="PTHR31908">
    <property type="entry name" value="PROTEIN CROWDED NUCLEI 4"/>
    <property type="match status" value="1"/>
</dbReference>
<dbReference type="EMBL" id="JBDFQZ010000010">
    <property type="protein sequence ID" value="KAK9683250.1"/>
    <property type="molecule type" value="Genomic_DNA"/>
</dbReference>
<proteinExistence type="inferred from homology"/>
<organism evidence="7 8">
    <name type="scientific">Saponaria officinalis</name>
    <name type="common">Common soapwort</name>
    <name type="synonym">Lychnis saponaria</name>
    <dbReference type="NCBI Taxonomy" id="3572"/>
    <lineage>
        <taxon>Eukaryota</taxon>
        <taxon>Viridiplantae</taxon>
        <taxon>Streptophyta</taxon>
        <taxon>Embryophyta</taxon>
        <taxon>Tracheophyta</taxon>
        <taxon>Spermatophyta</taxon>
        <taxon>Magnoliopsida</taxon>
        <taxon>eudicotyledons</taxon>
        <taxon>Gunneridae</taxon>
        <taxon>Pentapetalae</taxon>
        <taxon>Caryophyllales</taxon>
        <taxon>Caryophyllaceae</taxon>
        <taxon>Caryophylleae</taxon>
        <taxon>Saponaria</taxon>
    </lineage>
</organism>
<evidence type="ECO:0000256" key="6">
    <source>
        <dbReference type="SAM" id="MobiDB-lite"/>
    </source>
</evidence>
<reference evidence="7" key="1">
    <citation type="submission" date="2024-03" db="EMBL/GenBank/DDBJ databases">
        <title>WGS assembly of Saponaria officinalis var. Norfolk2.</title>
        <authorList>
            <person name="Jenkins J."/>
            <person name="Shu S."/>
            <person name="Grimwood J."/>
            <person name="Barry K."/>
            <person name="Goodstein D."/>
            <person name="Schmutz J."/>
            <person name="Leebens-Mack J."/>
            <person name="Osbourn A."/>
        </authorList>
    </citation>
    <scope>NUCLEOTIDE SEQUENCE [LARGE SCALE GENOMIC DNA]</scope>
    <source>
        <strain evidence="7">JIC</strain>
    </source>
</reference>
<comment type="subcellular location">
    <subcellularLocation>
        <location evidence="3">Nucleus lamina</location>
    </subcellularLocation>
</comment>
<accession>A0AAW1I1B6</accession>
<feature type="coiled-coil region" evidence="5">
    <location>
        <begin position="573"/>
        <end position="705"/>
    </location>
</feature>
<evidence type="ECO:0000256" key="4">
    <source>
        <dbReference type="ARBA" id="ARBA00024208"/>
    </source>
</evidence>
<dbReference type="PANTHER" id="PTHR31908:SF11">
    <property type="entry name" value="PROTEIN CROWDED NUCLEI 1"/>
    <property type="match status" value="1"/>
</dbReference>
<feature type="coiled-coil region" evidence="5">
    <location>
        <begin position="255"/>
        <end position="411"/>
    </location>
</feature>
<feature type="compositionally biased region" description="Basic and acidic residues" evidence="6">
    <location>
        <begin position="901"/>
        <end position="917"/>
    </location>
</feature>